<dbReference type="AlphaFoldDB" id="A0A8J4RSP9"/>
<evidence type="ECO:0000313" key="1">
    <source>
        <dbReference type="EMBL" id="KAF3976005.1"/>
    </source>
</evidence>
<comment type="caution">
    <text evidence="1">The sequence shown here is derived from an EMBL/GenBank/DDBJ whole genome shotgun (WGS) entry which is preliminary data.</text>
</comment>
<accession>A0A8J4RSP9</accession>
<dbReference type="EMBL" id="JRKL02000044">
    <property type="protein sequence ID" value="KAF3976005.1"/>
    <property type="molecule type" value="Genomic_DNA"/>
</dbReference>
<name>A0A8J4RSP9_9ROSI</name>
<proteinExistence type="predicted"/>
<sequence>MTNISLPFITTAADSPKHIDTIDTTLMGQIFRIVFRIARQQMNINEYQVDKEIGKKQDIAITGTSTLPSENVDRMVNEAENFAKGRQGNEGCHRHKEPS</sequence>
<dbReference type="Proteomes" id="UP000737018">
    <property type="component" value="Unassembled WGS sequence"/>
</dbReference>
<organism evidence="1 2">
    <name type="scientific">Castanea mollissima</name>
    <name type="common">Chinese chestnut</name>
    <dbReference type="NCBI Taxonomy" id="60419"/>
    <lineage>
        <taxon>Eukaryota</taxon>
        <taxon>Viridiplantae</taxon>
        <taxon>Streptophyta</taxon>
        <taxon>Embryophyta</taxon>
        <taxon>Tracheophyta</taxon>
        <taxon>Spermatophyta</taxon>
        <taxon>Magnoliopsida</taxon>
        <taxon>eudicotyledons</taxon>
        <taxon>Gunneridae</taxon>
        <taxon>Pentapetalae</taxon>
        <taxon>rosids</taxon>
        <taxon>fabids</taxon>
        <taxon>Fagales</taxon>
        <taxon>Fagaceae</taxon>
        <taxon>Castanea</taxon>
    </lineage>
</organism>
<evidence type="ECO:0000313" key="2">
    <source>
        <dbReference type="Proteomes" id="UP000737018"/>
    </source>
</evidence>
<reference evidence="1" key="1">
    <citation type="submission" date="2020-03" db="EMBL/GenBank/DDBJ databases">
        <title>Castanea mollissima Vanexum genome sequencing.</title>
        <authorList>
            <person name="Staton M."/>
        </authorList>
    </citation>
    <scope>NUCLEOTIDE SEQUENCE</scope>
    <source>
        <tissue evidence="1">Leaf</tissue>
    </source>
</reference>
<keyword evidence="2" id="KW-1185">Reference proteome</keyword>
<protein>
    <submittedName>
        <fullName evidence="1">Uncharacterized protein</fullName>
    </submittedName>
</protein>
<gene>
    <name evidence="1" type="ORF">CMV_000752</name>
</gene>